<sequence>MTAEMTQTPSWRPWPLPVLRYAQRMPLIPRSGLRCFRTVILALVATCVSTLARGQTGLDPGQPLAAWAVALSTPITLGISSSDRSILDEDLRRLAEVLARNTSLTVELASTEDYAPEEAMKARREPTLVALDSWDSSAEDIARRAGVDAMFVITSASARNGKTVKKKYTPVLKDGGDKSSKKIDVQSLLYRFDVDVRALERAEGEPNGEQGSAWIRVSQIEREGERSAAPMYVSASTKKVEWDLVSVVGKDLDGHLTTALGKISSQWPADLRADNLGAFYGSLDEDQKVEFWRRAERASPVKVGLPVDDLLALALAEWSRAEKEKGPWRPGTQSRSFVGDWIASCRRAWPLRDQPGWLTELMSGGNSSSDHAGAAQMVEELLTNFRHRRPMGVHNRRLPYRLVLAPEDVGLSLFTQAAPDPVRFYCDAAVYSEEEYDRIRKSKSRWLRNFDGVQVIQTGSKVKTLLRQPSGSLDPIAVMEFLYGQRSYRWPGESR</sequence>
<name>A0A518EVQ0_9BACT</name>
<evidence type="ECO:0000313" key="1">
    <source>
        <dbReference type="EMBL" id="QDV08172.1"/>
    </source>
</evidence>
<reference evidence="1 2" key="1">
    <citation type="submission" date="2019-02" db="EMBL/GenBank/DDBJ databases">
        <title>Deep-cultivation of Planctomycetes and their phenomic and genomic characterization uncovers novel biology.</title>
        <authorList>
            <person name="Wiegand S."/>
            <person name="Jogler M."/>
            <person name="Boedeker C."/>
            <person name="Pinto D."/>
            <person name="Vollmers J."/>
            <person name="Rivas-Marin E."/>
            <person name="Kohn T."/>
            <person name="Peeters S.H."/>
            <person name="Heuer A."/>
            <person name="Rast P."/>
            <person name="Oberbeckmann S."/>
            <person name="Bunk B."/>
            <person name="Jeske O."/>
            <person name="Meyerdierks A."/>
            <person name="Storesund J.E."/>
            <person name="Kallscheuer N."/>
            <person name="Luecker S."/>
            <person name="Lage O.M."/>
            <person name="Pohl T."/>
            <person name="Merkel B.J."/>
            <person name="Hornburger P."/>
            <person name="Mueller R.-W."/>
            <person name="Bruemmer F."/>
            <person name="Labrenz M."/>
            <person name="Spormann A.M."/>
            <person name="Op den Camp H."/>
            <person name="Overmann J."/>
            <person name="Amann R."/>
            <person name="Jetten M.S.M."/>
            <person name="Mascher T."/>
            <person name="Medema M.H."/>
            <person name="Devos D.P."/>
            <person name="Kaster A.-K."/>
            <person name="Ovreas L."/>
            <person name="Rohde M."/>
            <person name="Galperin M.Y."/>
            <person name="Jogler C."/>
        </authorList>
    </citation>
    <scope>NUCLEOTIDE SEQUENCE [LARGE SCALE GENOMIC DNA]</scope>
    <source>
        <strain evidence="1 2">Poly30</strain>
    </source>
</reference>
<gene>
    <name evidence="1" type="ORF">Poly30_37080</name>
</gene>
<dbReference type="Proteomes" id="UP000320390">
    <property type="component" value="Chromosome"/>
</dbReference>
<protein>
    <submittedName>
        <fullName evidence="1">Uncharacterized protein</fullName>
    </submittedName>
</protein>
<dbReference type="AlphaFoldDB" id="A0A518EVQ0"/>
<dbReference type="EMBL" id="CP036434">
    <property type="protein sequence ID" value="QDV08172.1"/>
    <property type="molecule type" value="Genomic_DNA"/>
</dbReference>
<proteinExistence type="predicted"/>
<evidence type="ECO:0000313" key="2">
    <source>
        <dbReference type="Proteomes" id="UP000320390"/>
    </source>
</evidence>
<organism evidence="1 2">
    <name type="scientific">Saltatorellus ferox</name>
    <dbReference type="NCBI Taxonomy" id="2528018"/>
    <lineage>
        <taxon>Bacteria</taxon>
        <taxon>Pseudomonadati</taxon>
        <taxon>Planctomycetota</taxon>
        <taxon>Planctomycetia</taxon>
        <taxon>Planctomycetia incertae sedis</taxon>
        <taxon>Saltatorellus</taxon>
    </lineage>
</organism>
<keyword evidence="2" id="KW-1185">Reference proteome</keyword>
<accession>A0A518EVQ0</accession>